<dbReference type="OMA" id="KFSLKWI"/>
<dbReference type="Proteomes" id="UP000025227">
    <property type="component" value="Unplaced"/>
</dbReference>
<keyword evidence="2" id="KW-1133">Transmembrane helix</keyword>
<reference evidence="4" key="1">
    <citation type="submission" date="2020-12" db="UniProtKB">
        <authorList>
            <consortium name="WormBaseParasite"/>
        </authorList>
    </citation>
    <scope>IDENTIFICATION</scope>
    <source>
        <strain evidence="4">MHco3</strain>
    </source>
</reference>
<evidence type="ECO:0000256" key="1">
    <source>
        <dbReference type="ARBA" id="ARBA00038085"/>
    </source>
</evidence>
<proteinExistence type="inferred from homology"/>
<feature type="transmembrane region" description="Helical" evidence="2">
    <location>
        <begin position="12"/>
        <end position="37"/>
    </location>
</feature>
<dbReference type="AlphaFoldDB" id="A0A7I4YIZ3"/>
<organism evidence="3 4">
    <name type="scientific">Haemonchus contortus</name>
    <name type="common">Barber pole worm</name>
    <dbReference type="NCBI Taxonomy" id="6289"/>
    <lineage>
        <taxon>Eukaryota</taxon>
        <taxon>Metazoa</taxon>
        <taxon>Ecdysozoa</taxon>
        <taxon>Nematoda</taxon>
        <taxon>Chromadorea</taxon>
        <taxon>Rhabditida</taxon>
        <taxon>Rhabditina</taxon>
        <taxon>Rhabditomorpha</taxon>
        <taxon>Strongyloidea</taxon>
        <taxon>Trichostrongylidae</taxon>
        <taxon>Haemonchus</taxon>
    </lineage>
</organism>
<keyword evidence="3" id="KW-1185">Reference proteome</keyword>
<sequence>MNDKKPRLRCTLLFLIFLLMVFIMSTVALTVCLAIYVQKWKDTLPKTTPGMSLLINSTWNSLPIEHPITINLQWKESEKAIQVKFEKYLYNNPPAPNHTAGATPELYNYEVLEIFIANDKDQYVEIELGPHQQWLCLLLDGERNSFNEGAYLQLSVWNRIDGNKWIGEADIPFAFLPANVSRINAYEIHNENNTRWYEAMNPTPYGKYKGPDFHRLAYFVNFDPTLIIAKDYFNEFRPYLDSRYGDLWAGHY</sequence>
<dbReference type="Gene3D" id="2.60.40.1190">
    <property type="match status" value="1"/>
</dbReference>
<keyword evidence="2" id="KW-0472">Membrane</keyword>
<evidence type="ECO:0000313" key="4">
    <source>
        <dbReference type="WBParaSite" id="HCON_00102230-00001"/>
    </source>
</evidence>
<name>A0A7I4YIZ3_HAECO</name>
<accession>A0A7I4YIZ3</accession>
<keyword evidence="2" id="KW-0812">Transmembrane</keyword>
<protein>
    <submittedName>
        <fullName evidence="4">Carb-bd_dom_fam9 domain-containing protein</fullName>
    </submittedName>
</protein>
<dbReference type="PANTHER" id="PTHR31475">
    <property type="entry name" value="UPF0462 PROTEIN"/>
    <property type="match status" value="1"/>
</dbReference>
<dbReference type="WBParaSite" id="HCON_00102230-00001">
    <property type="protein sequence ID" value="HCON_00102230-00001"/>
    <property type="gene ID" value="HCON_00102230"/>
</dbReference>
<comment type="similarity">
    <text evidence="1">Belongs to the UPF0462 family.</text>
</comment>
<dbReference type="PANTHER" id="PTHR31475:SF5">
    <property type="entry name" value="UPF0462 PROTEIN C4ORF33 HOMOLOG"/>
    <property type="match status" value="1"/>
</dbReference>
<evidence type="ECO:0000313" key="3">
    <source>
        <dbReference type="Proteomes" id="UP000025227"/>
    </source>
</evidence>
<dbReference type="OrthoDB" id="5812575at2759"/>
<evidence type="ECO:0000256" key="2">
    <source>
        <dbReference type="SAM" id="Phobius"/>
    </source>
</evidence>